<evidence type="ECO:0000313" key="4">
    <source>
        <dbReference type="Proteomes" id="UP000003835"/>
    </source>
</evidence>
<evidence type="ECO:0000313" key="3">
    <source>
        <dbReference type="EMBL" id="EDX76187.1"/>
    </source>
</evidence>
<organism evidence="3 4">
    <name type="scientific">Coleofasciculus chthonoplastes PCC 7420</name>
    <dbReference type="NCBI Taxonomy" id="118168"/>
    <lineage>
        <taxon>Bacteria</taxon>
        <taxon>Bacillati</taxon>
        <taxon>Cyanobacteriota</taxon>
        <taxon>Cyanophyceae</taxon>
        <taxon>Coleofasciculales</taxon>
        <taxon>Coleofasciculaceae</taxon>
        <taxon>Coleofasciculus</taxon>
    </lineage>
</organism>
<keyword evidence="1 3" id="KW-0238">DNA-binding</keyword>
<dbReference type="InterPro" id="IPR010095">
    <property type="entry name" value="Cas12f1-like_TNB"/>
</dbReference>
<dbReference type="PANTHER" id="PTHR30405:SF11">
    <property type="entry name" value="RNA-GUIDED DNA ENDONUCLEASE RV2885C-RELATED"/>
    <property type="match status" value="1"/>
</dbReference>
<accession>B4VPP7</accession>
<dbReference type="PANTHER" id="PTHR30405">
    <property type="entry name" value="TRANSPOSASE"/>
    <property type="match status" value="1"/>
</dbReference>
<reference evidence="3 4" key="1">
    <citation type="submission" date="2008-07" db="EMBL/GenBank/DDBJ databases">
        <authorList>
            <person name="Tandeau de Marsac N."/>
            <person name="Ferriera S."/>
            <person name="Johnson J."/>
            <person name="Kravitz S."/>
            <person name="Beeson K."/>
            <person name="Sutton G."/>
            <person name="Rogers Y.-H."/>
            <person name="Friedman R."/>
            <person name="Frazier M."/>
            <person name="Venter J.C."/>
        </authorList>
    </citation>
    <scope>NUCLEOTIDE SEQUENCE [LARGE SCALE GENOMIC DNA]</scope>
    <source>
        <strain evidence="3 4">PCC 7420</strain>
    </source>
</reference>
<dbReference type="eggNOG" id="COG0675">
    <property type="taxonomic scope" value="Bacteria"/>
</dbReference>
<evidence type="ECO:0000259" key="2">
    <source>
        <dbReference type="Pfam" id="PF07282"/>
    </source>
</evidence>
<evidence type="ECO:0000256" key="1">
    <source>
        <dbReference type="ARBA" id="ARBA00023125"/>
    </source>
</evidence>
<dbReference type="NCBIfam" id="TIGR01766">
    <property type="entry name" value="IS200/IS605 family accessory protein TnpB-like domain"/>
    <property type="match status" value="1"/>
</dbReference>
<gene>
    <name evidence="3" type="ORF">MC7420_5621</name>
</gene>
<feature type="domain" description="Cas12f1-like TNB" evidence="2">
    <location>
        <begin position="355"/>
        <end position="424"/>
    </location>
</feature>
<dbReference type="STRING" id="118168.MC7420_5621"/>
<dbReference type="HOGENOM" id="CLU_032903_3_2_3"/>
<dbReference type="EMBL" id="DS989847">
    <property type="protein sequence ID" value="EDX76187.1"/>
    <property type="molecule type" value="Genomic_DNA"/>
</dbReference>
<dbReference type="Pfam" id="PF07282">
    <property type="entry name" value="Cas12f1-like_TNB"/>
    <property type="match status" value="1"/>
</dbReference>
<dbReference type="NCBIfam" id="NF040570">
    <property type="entry name" value="guided_TnpB"/>
    <property type="match status" value="1"/>
</dbReference>
<sequence>MNPGKTSSPDNTTGILTTSTRIARGYPFNEVRGRGIAENARGQSPKYFQSLSFYPMRWYSLAMKQVLTIVVKLQPSPEQVAFLEATLQAFADACNYVNENTNPKLTNKIAIQSLVYQTIKKKFNLVANMAVRACARVAANRKVAKQKGKPVKRFAPSSMDCDKDLFRFREQDWTVSLATVHGRERIELKSGNYQRGKLKGRNPTSAQLCKHRDGQFYLHIQIKDEAPDSSVKDLVIGIDLGRRDIAVTSEGKKWDGLHIQSVRDKFYKVRASLQKKASKGTRTTRRRCREILKRLSGRERRYQQWLNHNISKSVVRRAVEYSASIAIEDLTGIRERTNEQPRSKTERRRSNSWAFYQLRMFIEYKAIGAGVRVVPIPPAYTSQMCHNCLHIHPVKGKSYRSGKTFKCGHCGWHGDADFNGANNIALVGLSINQPGGTGLSCKLSRTIEYVQRSTERSRRSLSLFDD</sequence>
<dbReference type="GO" id="GO:0003677">
    <property type="term" value="F:DNA binding"/>
    <property type="evidence" value="ECO:0007669"/>
    <property type="project" value="UniProtKB-KW"/>
</dbReference>
<name>B4VPP7_9CYAN</name>
<dbReference type="Proteomes" id="UP000003835">
    <property type="component" value="Unassembled WGS sequence"/>
</dbReference>
<keyword evidence="4" id="KW-1185">Reference proteome</keyword>
<protein>
    <submittedName>
        <fullName evidence="3">Putative transposase DNA-binding domain family</fullName>
    </submittedName>
</protein>
<proteinExistence type="predicted"/>
<dbReference type="InterPro" id="IPR051399">
    <property type="entry name" value="RNA-guided_DNA_endo/Transpos"/>
</dbReference>
<dbReference type="AlphaFoldDB" id="B4VPP7"/>